<dbReference type="InterPro" id="IPR039421">
    <property type="entry name" value="Type_1_exporter"/>
</dbReference>
<dbReference type="GO" id="GO:0016887">
    <property type="term" value="F:ATP hydrolysis activity"/>
    <property type="evidence" value="ECO:0007669"/>
    <property type="project" value="InterPro"/>
</dbReference>
<dbReference type="Pfam" id="PF00664">
    <property type="entry name" value="ABC_membrane"/>
    <property type="match status" value="2"/>
</dbReference>
<comment type="similarity">
    <text evidence="2">Belongs to the ABC transporter superfamily. ABCB family. Multidrug resistance exporter (TC 3.A.1.201) subfamily.</text>
</comment>
<dbReference type="Gene3D" id="1.20.1560.10">
    <property type="entry name" value="ABC transporter type 1, transmembrane domain"/>
    <property type="match status" value="2"/>
</dbReference>
<dbReference type="InterPro" id="IPR036640">
    <property type="entry name" value="ABC1_TM_sf"/>
</dbReference>
<dbReference type="GO" id="GO:0015421">
    <property type="term" value="F:ABC-type oligopeptide transporter activity"/>
    <property type="evidence" value="ECO:0007669"/>
    <property type="project" value="TreeGrafter"/>
</dbReference>
<dbReference type="PANTHER" id="PTHR43394">
    <property type="entry name" value="ATP-DEPENDENT PERMEASE MDL1, MITOCHONDRIAL"/>
    <property type="match status" value="1"/>
</dbReference>
<keyword evidence="18" id="KW-1185">Reference proteome</keyword>
<dbReference type="FunFam" id="1.20.1560.10:FF:000009">
    <property type="entry name" value="ABC transporter B family member 1"/>
    <property type="match status" value="1"/>
</dbReference>
<dbReference type="GO" id="GO:0005743">
    <property type="term" value="C:mitochondrial inner membrane"/>
    <property type="evidence" value="ECO:0007669"/>
    <property type="project" value="TreeGrafter"/>
</dbReference>
<dbReference type="CDD" id="cd18577">
    <property type="entry name" value="ABC_6TM_Pgp_ABCB1_D1_like"/>
    <property type="match status" value="1"/>
</dbReference>
<feature type="transmembrane region" description="Helical" evidence="13">
    <location>
        <begin position="156"/>
        <end position="176"/>
    </location>
</feature>
<evidence type="ECO:0000256" key="6">
    <source>
        <dbReference type="ARBA" id="ARBA00022741"/>
    </source>
</evidence>
<dbReference type="PROSITE" id="PS50929">
    <property type="entry name" value="ABC_TM1F"/>
    <property type="match status" value="2"/>
</dbReference>
<dbReference type="PROSITE" id="PS50893">
    <property type="entry name" value="ABC_TRANSPORTER_2"/>
    <property type="match status" value="2"/>
</dbReference>
<protein>
    <recommendedName>
        <fullName evidence="19">Bile salt export pump</fullName>
    </recommendedName>
</protein>
<reference evidence="17" key="3">
    <citation type="submission" date="2015-06" db="UniProtKB">
        <authorList>
            <consortium name="EnsemblMetazoa"/>
        </authorList>
    </citation>
    <scope>IDENTIFICATION</scope>
</reference>
<evidence type="ECO:0000256" key="5">
    <source>
        <dbReference type="ARBA" id="ARBA00022737"/>
    </source>
</evidence>
<dbReference type="InterPro" id="IPR003439">
    <property type="entry name" value="ABC_transporter-like_ATP-bd"/>
</dbReference>
<dbReference type="EnsemblMetazoa" id="CapteT150102">
    <property type="protein sequence ID" value="CapteP150102"/>
    <property type="gene ID" value="CapteG150102"/>
</dbReference>
<dbReference type="Proteomes" id="UP000014760">
    <property type="component" value="Unassembled WGS sequence"/>
</dbReference>
<dbReference type="InterPro" id="IPR003593">
    <property type="entry name" value="AAA+_ATPase"/>
</dbReference>
<evidence type="ECO:0000259" key="15">
    <source>
        <dbReference type="PROSITE" id="PS50929"/>
    </source>
</evidence>
<dbReference type="CDD" id="cd03249">
    <property type="entry name" value="ABC_MTABC3_MDL1_MDL2"/>
    <property type="match status" value="2"/>
</dbReference>
<dbReference type="Gene3D" id="3.40.50.300">
    <property type="entry name" value="P-loop containing nucleotide triphosphate hydrolases"/>
    <property type="match status" value="2"/>
</dbReference>
<dbReference type="SUPFAM" id="SSF90123">
    <property type="entry name" value="ABC transporter transmembrane region"/>
    <property type="match status" value="2"/>
</dbReference>
<dbReference type="OrthoDB" id="6500128at2759"/>
<feature type="transmembrane region" description="Helical" evidence="13">
    <location>
        <begin position="876"/>
        <end position="895"/>
    </location>
</feature>
<evidence type="ECO:0000313" key="17">
    <source>
        <dbReference type="EnsemblMetazoa" id="CapteP150102"/>
    </source>
</evidence>
<evidence type="ECO:0000256" key="8">
    <source>
        <dbReference type="ARBA" id="ARBA00022967"/>
    </source>
</evidence>
<evidence type="ECO:0000256" key="3">
    <source>
        <dbReference type="ARBA" id="ARBA00022448"/>
    </source>
</evidence>
<feature type="transmembrane region" description="Helical" evidence="13">
    <location>
        <begin position="233"/>
        <end position="257"/>
    </location>
</feature>
<keyword evidence="3" id="KW-0813">Transport</keyword>
<feature type="transmembrane region" description="Helical" evidence="13">
    <location>
        <begin position="131"/>
        <end position="150"/>
    </location>
</feature>
<dbReference type="GO" id="GO:0005524">
    <property type="term" value="F:ATP binding"/>
    <property type="evidence" value="ECO:0007669"/>
    <property type="project" value="UniProtKB-KW"/>
</dbReference>
<evidence type="ECO:0000256" key="7">
    <source>
        <dbReference type="ARBA" id="ARBA00022840"/>
    </source>
</evidence>
<dbReference type="PANTHER" id="PTHR43394:SF27">
    <property type="entry name" value="ATP-DEPENDENT TRANSLOCASE ABCB1-LIKE"/>
    <property type="match status" value="1"/>
</dbReference>
<proteinExistence type="inferred from homology"/>
<feature type="transmembrane region" description="Helical" evidence="13">
    <location>
        <begin position="915"/>
        <end position="935"/>
    </location>
</feature>
<reference evidence="16 18" key="2">
    <citation type="journal article" date="2013" name="Nature">
        <title>Insights into bilaterian evolution from three spiralian genomes.</title>
        <authorList>
            <person name="Simakov O."/>
            <person name="Marletaz F."/>
            <person name="Cho S.J."/>
            <person name="Edsinger-Gonzales E."/>
            <person name="Havlak P."/>
            <person name="Hellsten U."/>
            <person name="Kuo D.H."/>
            <person name="Larsson T."/>
            <person name="Lv J."/>
            <person name="Arendt D."/>
            <person name="Savage R."/>
            <person name="Osoegawa K."/>
            <person name="de Jong P."/>
            <person name="Grimwood J."/>
            <person name="Chapman J.A."/>
            <person name="Shapiro H."/>
            <person name="Aerts A."/>
            <person name="Otillar R.P."/>
            <person name="Terry A.Y."/>
            <person name="Boore J.L."/>
            <person name="Grigoriev I.V."/>
            <person name="Lindberg D.R."/>
            <person name="Seaver E.C."/>
            <person name="Weisblat D.A."/>
            <person name="Putnam N.H."/>
            <person name="Rokhsar D.S."/>
        </authorList>
    </citation>
    <scope>NUCLEOTIDE SEQUENCE</scope>
    <source>
        <strain evidence="16 18">I ESC-2004</strain>
    </source>
</reference>
<evidence type="ECO:0000256" key="11">
    <source>
        <dbReference type="ARBA" id="ARBA00023180"/>
    </source>
</evidence>
<dbReference type="InterPro" id="IPR011527">
    <property type="entry name" value="ABC1_TM_dom"/>
</dbReference>
<keyword evidence="10 13" id="KW-0472">Membrane</keyword>
<dbReference type="AlphaFoldDB" id="R7T3N8"/>
<dbReference type="CDD" id="cd18578">
    <property type="entry name" value="ABC_6TM_Pgp_ABCB1_D2_like"/>
    <property type="match status" value="1"/>
</dbReference>
<keyword evidence="4 13" id="KW-0812">Transmembrane</keyword>
<feature type="region of interest" description="Disordered" evidence="12">
    <location>
        <begin position="586"/>
        <end position="610"/>
    </location>
</feature>
<dbReference type="EMBL" id="AMQN01003654">
    <property type="status" value="NOT_ANNOTATED_CDS"/>
    <property type="molecule type" value="Genomic_DNA"/>
</dbReference>
<evidence type="ECO:0000313" key="18">
    <source>
        <dbReference type="Proteomes" id="UP000014760"/>
    </source>
</evidence>
<dbReference type="SUPFAM" id="SSF52540">
    <property type="entry name" value="P-loop containing nucleoside triphosphate hydrolases"/>
    <property type="match status" value="2"/>
</dbReference>
<evidence type="ECO:0000256" key="1">
    <source>
        <dbReference type="ARBA" id="ARBA00004141"/>
    </source>
</evidence>
<keyword evidence="6" id="KW-0547">Nucleotide-binding</keyword>
<feature type="domain" description="ABC transmembrane type-1" evidence="15">
    <location>
        <begin position="650"/>
        <end position="940"/>
    </location>
</feature>
<dbReference type="HOGENOM" id="CLU_000604_17_2_1"/>
<dbReference type="FunFam" id="3.40.50.300:FF:000479">
    <property type="entry name" value="Multidrug resistance protein 1A"/>
    <property type="match status" value="2"/>
</dbReference>
<keyword evidence="7" id="KW-0067">ATP-binding</keyword>
<evidence type="ECO:0008006" key="19">
    <source>
        <dbReference type="Google" id="ProtNLM"/>
    </source>
</evidence>
<feature type="transmembrane region" description="Helical" evidence="13">
    <location>
        <begin position="646"/>
        <end position="679"/>
    </location>
</feature>
<feature type="domain" description="ABC transporter" evidence="14">
    <location>
        <begin position="975"/>
        <end position="1213"/>
    </location>
</feature>
<evidence type="ECO:0000256" key="2">
    <source>
        <dbReference type="ARBA" id="ARBA00007577"/>
    </source>
</evidence>
<gene>
    <name evidence="16" type="ORF">CAPTEDRAFT_150102</name>
</gene>
<dbReference type="PROSITE" id="PS00211">
    <property type="entry name" value="ABC_TRANSPORTER_1"/>
    <property type="match status" value="2"/>
</dbReference>
<organism evidence="16">
    <name type="scientific">Capitella teleta</name>
    <name type="common">Polychaete worm</name>
    <dbReference type="NCBI Taxonomy" id="283909"/>
    <lineage>
        <taxon>Eukaryota</taxon>
        <taxon>Metazoa</taxon>
        <taxon>Spiralia</taxon>
        <taxon>Lophotrochozoa</taxon>
        <taxon>Annelida</taxon>
        <taxon>Polychaeta</taxon>
        <taxon>Sedentaria</taxon>
        <taxon>Scolecida</taxon>
        <taxon>Capitellidae</taxon>
        <taxon>Capitella</taxon>
    </lineage>
</organism>
<evidence type="ECO:0000256" key="9">
    <source>
        <dbReference type="ARBA" id="ARBA00022989"/>
    </source>
</evidence>
<keyword evidence="9 13" id="KW-1133">Transmembrane helix</keyword>
<keyword evidence="11" id="KW-0325">Glycoprotein</keyword>
<reference evidence="18" key="1">
    <citation type="submission" date="2012-12" db="EMBL/GenBank/DDBJ databases">
        <authorList>
            <person name="Hellsten U."/>
            <person name="Grimwood J."/>
            <person name="Chapman J.A."/>
            <person name="Shapiro H."/>
            <person name="Aerts A."/>
            <person name="Otillar R.P."/>
            <person name="Terry A.Y."/>
            <person name="Boore J.L."/>
            <person name="Simakov O."/>
            <person name="Marletaz F."/>
            <person name="Cho S.-J."/>
            <person name="Edsinger-Gonzales E."/>
            <person name="Havlak P."/>
            <person name="Kuo D.-H."/>
            <person name="Larsson T."/>
            <person name="Lv J."/>
            <person name="Arendt D."/>
            <person name="Savage R."/>
            <person name="Osoegawa K."/>
            <person name="de Jong P."/>
            <person name="Lindberg D.R."/>
            <person name="Seaver E.C."/>
            <person name="Weisblat D.A."/>
            <person name="Putnam N.H."/>
            <person name="Grigoriev I.V."/>
            <person name="Rokhsar D.S."/>
        </authorList>
    </citation>
    <scope>NUCLEOTIDE SEQUENCE</scope>
    <source>
        <strain evidence="18">I ESC-2004</strain>
    </source>
</reference>
<evidence type="ECO:0000259" key="14">
    <source>
        <dbReference type="PROSITE" id="PS50893"/>
    </source>
</evidence>
<feature type="transmembrane region" description="Helical" evidence="13">
    <location>
        <begin position="786"/>
        <end position="814"/>
    </location>
</feature>
<dbReference type="Pfam" id="PF00005">
    <property type="entry name" value="ABC_tran"/>
    <property type="match status" value="2"/>
</dbReference>
<dbReference type="InterPro" id="IPR017871">
    <property type="entry name" value="ABC_transporter-like_CS"/>
</dbReference>
<dbReference type="EMBL" id="AMQN01003653">
    <property type="status" value="NOT_ANNOTATED_CDS"/>
    <property type="molecule type" value="Genomic_DNA"/>
</dbReference>
<dbReference type="STRING" id="283909.R7T3N8"/>
<dbReference type="FunFam" id="1.20.1560.10:FF:000018">
    <property type="entry name" value="ATP-binding cassette subfamily B member 11"/>
    <property type="match status" value="1"/>
</dbReference>
<dbReference type="GO" id="GO:0090374">
    <property type="term" value="P:oligopeptide export from mitochondrion"/>
    <property type="evidence" value="ECO:0007669"/>
    <property type="project" value="TreeGrafter"/>
</dbReference>
<feature type="domain" description="ABC transmembrane type-1" evidence="15">
    <location>
        <begin position="2"/>
        <end position="297"/>
    </location>
</feature>
<dbReference type="InterPro" id="IPR027417">
    <property type="entry name" value="P-loop_NTPase"/>
</dbReference>
<keyword evidence="8" id="KW-1278">Translocase</keyword>
<evidence type="ECO:0000256" key="13">
    <source>
        <dbReference type="SAM" id="Phobius"/>
    </source>
</evidence>
<feature type="domain" description="ABC transporter" evidence="14">
    <location>
        <begin position="334"/>
        <end position="570"/>
    </location>
</feature>
<feature type="transmembrane region" description="Helical" evidence="13">
    <location>
        <begin position="691"/>
        <end position="719"/>
    </location>
</feature>
<name>R7T3N8_CAPTE</name>
<dbReference type="EMBL" id="KB312379">
    <property type="protein sequence ID" value="ELT87338.1"/>
    <property type="molecule type" value="Genomic_DNA"/>
</dbReference>
<dbReference type="OMA" id="YEMCLGQ"/>
<accession>R7T3N8</accession>
<comment type="subcellular location">
    <subcellularLocation>
        <location evidence="1">Membrane</location>
        <topology evidence="1">Multi-pass membrane protein</topology>
    </subcellularLocation>
</comment>
<evidence type="ECO:0000256" key="4">
    <source>
        <dbReference type="ARBA" id="ARBA00022692"/>
    </source>
</evidence>
<dbReference type="SMART" id="SM00382">
    <property type="entry name" value="AAA"/>
    <property type="match status" value="2"/>
</dbReference>
<evidence type="ECO:0000256" key="10">
    <source>
        <dbReference type="ARBA" id="ARBA00023136"/>
    </source>
</evidence>
<dbReference type="FunCoup" id="R7T3N8">
    <property type="interactions" value="85"/>
</dbReference>
<keyword evidence="5" id="KW-0677">Repeat</keyword>
<evidence type="ECO:0000313" key="16">
    <source>
        <dbReference type="EMBL" id="ELT87338.1"/>
    </source>
</evidence>
<sequence>MVVGTITSVVFGCRFPVSMVIYGDMIDLFLANDYNRAVMAPHIAVDNIGSRLQGYVTYFCVLGCIMFLLGAIAMTSWIWTAERQSSRIRKRFFQSVMRQHIGWFDEHQVGELTARLSDDINNIQNGIGSKISLFLQAITQFLAGYVLGFVRGWKLTLVVASVIPFAAVAMVALSVISRKLTVAEQTAYSKAGGVAEEVLSAIKTVAAFGGEKKEVKRYSHNLKAARSFGIKKGVAAGCGHGSVQLLVYSAFAVAFWYGSQLTRNQEDYSGGRVLQVFLSILIGTMSLGAASPNLATFSIARGAAAKVYEIIELKSEIDSSSDEGLKPRQIGGDVKFEDVVFAYPTRPNVQVLDGFDLEVKVGQTVALVGASGCGKSTTVALLQRFYDPQQGTIKIGGHNIRDLNVGFLREQIGVVSQEPILFAESIAENIRYGRNGVTQPQIEAAAKEANAQDFIDKLPEGYGTQVGERGTQLSGGQKQRLAIARALVRNPRILLLDEATSALDVESESVVQGALDKARMGRTTLIVAHRLSTIKSADLIVALNDGRCIEKGNHEQLMQKRGFYYELVNSQTIGDREGIDDLIDPEVDLSSSPHQSPKLKRSPNSELTRKGSTWSLGEEVFIITRLIEKLPPATISRILRLHSPEVVHVIFGSFAGVLIGAANPVFATILSEILAVSYINSSPDLKKQEEMSVLFSLIIFGVAFVTGICMVVMYVLFAITGENLTMRLRKMAFTAMLRQDMTYFDEEANQVGALTSRLATDASIVKGASGVQAGSLTQSISGLTTALVIALVFGWKLALVVVCFLPIIMACGMVKGKLAKGTDKQNALLLEDGAKIATEAIENIRTVAALTKEKSFLERYSAHFDMMSRKVRLQSVSFGVFFGLTQSIIFFTYAASYGFGATLIENGEMEFKNVFRVFAAITFGGLSVGTVSSIAPDVSKAKLAAAKIFALLDRKPLVDAFRKNGQVPESCTGELRFDDVKFSYPSRSGNPVLSGLSLHVKRGQSLALVGSSGCGKSTSVQLLDRFYDPQSGDITVDGKSIKELRVSWLRAQIGIVAQEPVLFAMSIKDNIAYGDNRSDVTMGEIVEAAKKANIHNFITSLPMGYDTHVGEKGAQLSGGQKQRVAIARALVRNPKILVLDEATSALDAESEKIVQEALDHAMDGRTSIVVAHRLSTIRDADMILVMDEGHVAEIGSHSELMAREGLYYKMVQLHNRTES</sequence>
<feature type="transmembrane region" description="Helical" evidence="13">
    <location>
        <begin position="55"/>
        <end position="81"/>
    </location>
</feature>
<evidence type="ECO:0000256" key="12">
    <source>
        <dbReference type="SAM" id="MobiDB-lite"/>
    </source>
</evidence>